<dbReference type="InterPro" id="IPR012337">
    <property type="entry name" value="RNaseH-like_sf"/>
</dbReference>
<dbReference type="PROSITE" id="PS50994">
    <property type="entry name" value="INTEGRASE"/>
    <property type="match status" value="1"/>
</dbReference>
<dbReference type="GO" id="GO:0003676">
    <property type="term" value="F:nucleic acid binding"/>
    <property type="evidence" value="ECO:0007669"/>
    <property type="project" value="InterPro"/>
</dbReference>
<proteinExistence type="predicted"/>
<evidence type="ECO:0000313" key="3">
    <source>
        <dbReference type="Proteomes" id="UP001152795"/>
    </source>
</evidence>
<feature type="domain" description="Integrase catalytic" evidence="1">
    <location>
        <begin position="6"/>
        <end position="164"/>
    </location>
</feature>
<dbReference type="PANTHER" id="PTHR37984:SF15">
    <property type="entry name" value="INTEGRASE CATALYTIC DOMAIN-CONTAINING PROTEIN"/>
    <property type="match status" value="1"/>
</dbReference>
<keyword evidence="3" id="KW-1185">Reference proteome</keyword>
<sequence>MKPIDIVPVPFYMIGVDLIGPLKLTRQGNKYILSIIDYYTKYAEAIALPNQEAETVVRALEQVFARHGMPSVLLTGQSRNFESHLVASMCQLFGIEKRRTTAYHPQTDGLCEHFNGILKTLLRMWVNNDKDDWDEQLPHALLAYRVSKQSSTGATQFEMLYGRDPRLPLGVEPEELETKPTHGPPST</sequence>
<dbReference type="InterPro" id="IPR036397">
    <property type="entry name" value="RNaseH_sf"/>
</dbReference>
<dbReference type="InterPro" id="IPR050951">
    <property type="entry name" value="Retrovirus_Pol_polyprotein"/>
</dbReference>
<dbReference type="Pfam" id="PF00665">
    <property type="entry name" value="rve"/>
    <property type="match status" value="1"/>
</dbReference>
<name>A0A7D9K843_PARCT</name>
<dbReference type="FunFam" id="3.30.420.10:FF:000032">
    <property type="entry name" value="Retrovirus-related Pol polyprotein from transposon 297-like Protein"/>
    <property type="match status" value="1"/>
</dbReference>
<dbReference type="PANTHER" id="PTHR37984">
    <property type="entry name" value="PROTEIN CBG26694"/>
    <property type="match status" value="1"/>
</dbReference>
<organism evidence="2 3">
    <name type="scientific">Paramuricea clavata</name>
    <name type="common">Red gorgonian</name>
    <name type="synonym">Violescent sea-whip</name>
    <dbReference type="NCBI Taxonomy" id="317549"/>
    <lineage>
        <taxon>Eukaryota</taxon>
        <taxon>Metazoa</taxon>
        <taxon>Cnidaria</taxon>
        <taxon>Anthozoa</taxon>
        <taxon>Octocorallia</taxon>
        <taxon>Malacalcyonacea</taxon>
        <taxon>Plexauridae</taxon>
        <taxon>Paramuricea</taxon>
    </lineage>
</organism>
<dbReference type="SUPFAM" id="SSF53098">
    <property type="entry name" value="Ribonuclease H-like"/>
    <property type="match status" value="1"/>
</dbReference>
<dbReference type="OrthoDB" id="5988675at2759"/>
<comment type="caution">
    <text evidence="2">The sequence shown here is derived from an EMBL/GenBank/DDBJ whole genome shotgun (WGS) entry which is preliminary data.</text>
</comment>
<evidence type="ECO:0000313" key="2">
    <source>
        <dbReference type="EMBL" id="CAB4042344.1"/>
    </source>
</evidence>
<dbReference type="Proteomes" id="UP001152795">
    <property type="component" value="Unassembled WGS sequence"/>
</dbReference>
<dbReference type="EMBL" id="CACRXK020029937">
    <property type="protein sequence ID" value="CAB4042344.1"/>
    <property type="molecule type" value="Genomic_DNA"/>
</dbReference>
<accession>A0A7D9K843</accession>
<reference evidence="2" key="1">
    <citation type="submission" date="2020-04" db="EMBL/GenBank/DDBJ databases">
        <authorList>
            <person name="Alioto T."/>
            <person name="Alioto T."/>
            <person name="Gomez Garrido J."/>
        </authorList>
    </citation>
    <scope>NUCLEOTIDE SEQUENCE</scope>
    <source>
        <strain evidence="2">A484AB</strain>
    </source>
</reference>
<dbReference type="GO" id="GO:0015074">
    <property type="term" value="P:DNA integration"/>
    <property type="evidence" value="ECO:0007669"/>
    <property type="project" value="InterPro"/>
</dbReference>
<dbReference type="Gene3D" id="3.30.420.10">
    <property type="entry name" value="Ribonuclease H-like superfamily/Ribonuclease H"/>
    <property type="match status" value="1"/>
</dbReference>
<dbReference type="InterPro" id="IPR001584">
    <property type="entry name" value="Integrase_cat-core"/>
</dbReference>
<gene>
    <name evidence="2" type="ORF">PACLA_8A051905</name>
</gene>
<dbReference type="AlphaFoldDB" id="A0A7D9K843"/>
<evidence type="ECO:0000259" key="1">
    <source>
        <dbReference type="PROSITE" id="PS50994"/>
    </source>
</evidence>
<protein>
    <submittedName>
        <fullName evidence="2">Transposon Ty3-G Gag-Pol poly</fullName>
    </submittedName>
</protein>